<evidence type="ECO:0000256" key="7">
    <source>
        <dbReference type="SAM" id="MobiDB-lite"/>
    </source>
</evidence>
<comment type="function">
    <text evidence="6">A probable RNA chaperone. Forms a complex with KhpA which binds to cellular RNA and controls its expression. Plays a role in peptidoglycan (PG) homeostasis and cell length regulation.</text>
</comment>
<dbReference type="PANTHER" id="PTHR35800">
    <property type="entry name" value="PROTEIN JAG"/>
    <property type="match status" value="1"/>
</dbReference>
<dbReference type="InterPro" id="IPR001374">
    <property type="entry name" value="R3H_dom"/>
</dbReference>
<dbReference type="NCBIfam" id="NF041568">
    <property type="entry name" value="Jag_EloR"/>
    <property type="match status" value="1"/>
</dbReference>
<dbReference type="InterPro" id="IPR038247">
    <property type="entry name" value="Jag_N_dom_sf"/>
</dbReference>
<organism evidence="9 10">
    <name type="scientific">Tepidiforma bonchosmolovskayae</name>
    <dbReference type="NCBI Taxonomy" id="2601677"/>
    <lineage>
        <taxon>Bacteria</taxon>
        <taxon>Bacillati</taxon>
        <taxon>Chloroflexota</taxon>
        <taxon>Tepidiformia</taxon>
        <taxon>Tepidiformales</taxon>
        <taxon>Tepidiformaceae</taxon>
        <taxon>Tepidiforma</taxon>
    </lineage>
</organism>
<dbReference type="Gene3D" id="3.30.30.80">
    <property type="entry name" value="probable RNA-binding protein from clostridium symbiosum atcc 14940"/>
    <property type="match status" value="1"/>
</dbReference>
<dbReference type="HAMAP" id="MF_00867">
    <property type="entry name" value="KhpB"/>
    <property type="match status" value="1"/>
</dbReference>
<evidence type="ECO:0000259" key="8">
    <source>
        <dbReference type="PROSITE" id="PS51061"/>
    </source>
</evidence>
<feature type="region of interest" description="Disordered" evidence="7">
    <location>
        <begin position="128"/>
        <end position="177"/>
    </location>
</feature>
<keyword evidence="3 6" id="KW-0133">Cell shape</keyword>
<dbReference type="CDD" id="cd02644">
    <property type="entry name" value="R3H_jag"/>
    <property type="match status" value="1"/>
</dbReference>
<evidence type="ECO:0000313" key="9">
    <source>
        <dbReference type="EMBL" id="QFG02961.1"/>
    </source>
</evidence>
<dbReference type="Gene3D" id="3.30.1370.50">
    <property type="entry name" value="R3H-like domain"/>
    <property type="match status" value="1"/>
</dbReference>
<dbReference type="Pfam" id="PF13083">
    <property type="entry name" value="KH_KhpA-B"/>
    <property type="match status" value="1"/>
</dbReference>
<evidence type="ECO:0000256" key="4">
    <source>
        <dbReference type="ARBA" id="ARBA00023186"/>
    </source>
</evidence>
<keyword evidence="10" id="KW-1185">Reference proteome</keyword>
<feature type="compositionally biased region" description="Basic and acidic residues" evidence="7">
    <location>
        <begin position="163"/>
        <end position="173"/>
    </location>
</feature>
<dbReference type="Pfam" id="PF14804">
    <property type="entry name" value="Jag_N"/>
    <property type="match status" value="1"/>
</dbReference>
<dbReference type="SMART" id="SM00393">
    <property type="entry name" value="R3H"/>
    <property type="match status" value="1"/>
</dbReference>
<dbReference type="InterPro" id="IPR015946">
    <property type="entry name" value="KH_dom-like_a/b"/>
</dbReference>
<comment type="similarity">
    <text evidence="6">Belongs to the KhpB RNA-binding protein family.</text>
</comment>
<dbReference type="CDD" id="cd02414">
    <property type="entry name" value="KH-II_Jag"/>
    <property type="match status" value="1"/>
</dbReference>
<evidence type="ECO:0000313" key="10">
    <source>
        <dbReference type="Proteomes" id="UP000326331"/>
    </source>
</evidence>
<dbReference type="InterPro" id="IPR032782">
    <property type="entry name" value="KhpB_N"/>
</dbReference>
<feature type="compositionally biased region" description="Basic and acidic residues" evidence="7">
    <location>
        <begin position="134"/>
        <end position="148"/>
    </location>
</feature>
<keyword evidence="4 6" id="KW-0143">Chaperone</keyword>
<dbReference type="Pfam" id="PF01424">
    <property type="entry name" value="R3H"/>
    <property type="match status" value="1"/>
</dbReference>
<comment type="domain">
    <text evidence="6">Has an N-terminal Jag-N domain and 2 RNA-binding domains (KH and R3H).</text>
</comment>
<dbReference type="Gene3D" id="3.30.300.20">
    <property type="match status" value="1"/>
</dbReference>
<comment type="caution">
    <text evidence="6">Lacks conserved residue(s) required for the propagation of feature annotation.</text>
</comment>
<keyword evidence="2 6" id="KW-0694">RNA-binding</keyword>
<comment type="subunit">
    <text evidence="6">Forms a complex with KhpA.</text>
</comment>
<comment type="subcellular location">
    <subcellularLocation>
        <location evidence="6">Cytoplasm</location>
    </subcellularLocation>
</comment>
<dbReference type="PANTHER" id="PTHR35800:SF1">
    <property type="entry name" value="RNA-BINDING PROTEIN KHPB"/>
    <property type="match status" value="1"/>
</dbReference>
<feature type="domain" description="R3H" evidence="8">
    <location>
        <begin position="267"/>
        <end position="333"/>
    </location>
</feature>
<evidence type="ECO:0000256" key="6">
    <source>
        <dbReference type="HAMAP-Rule" id="MF_00867"/>
    </source>
</evidence>
<dbReference type="InterPro" id="IPR038008">
    <property type="entry name" value="Jag_KH"/>
</dbReference>
<accession>A0ABX6C3E6</accession>
<dbReference type="Proteomes" id="UP000326331">
    <property type="component" value="Chromosome"/>
</dbReference>
<dbReference type="EMBL" id="CP042829">
    <property type="protein sequence ID" value="QFG02961.1"/>
    <property type="molecule type" value="Genomic_DNA"/>
</dbReference>
<sequence>MDQAEASGKTVEDALNNALAILGATRDEVEVTILDEGKKGGLFSRGRDAVVRVTRIARPGAGPAPDPAPAPSAADEPRNGGGRPRQPRRSPQAAEGGQRGAGPAGARSAEPPPLRLTQADFLRPGETAPAAPARAERPRQPARPRQERPAAPARPARPSRPSRPKEDQPHVEPDINAEEVDFAAQTIDDILRILGIDAEISIREPITPGDGRGSVLAVIDIRGDNLGVLIGRRGETLLALQFLVNLALARKYPGRGGVTVDIEHYRHRNEERIVEMARRMGDRVRQTGTPITLEPMSAAERRIVHLQFVDDPELETHSIGEGENRKVVISRRGEGG</sequence>
<evidence type="ECO:0000256" key="5">
    <source>
        <dbReference type="ARBA" id="ARBA00023316"/>
    </source>
</evidence>
<gene>
    <name evidence="6" type="primary">khpB</name>
    <name evidence="6" type="synonym">eloR</name>
    <name evidence="9" type="ORF">Tbon_06525</name>
</gene>
<dbReference type="PROSITE" id="PS51061">
    <property type="entry name" value="R3H"/>
    <property type="match status" value="1"/>
</dbReference>
<dbReference type="SUPFAM" id="SSF82708">
    <property type="entry name" value="R3H domain"/>
    <property type="match status" value="1"/>
</dbReference>
<name>A0ABX6C3E6_9CHLR</name>
<protein>
    <recommendedName>
        <fullName evidence="6">RNA-binding protein KhpB</fullName>
    </recommendedName>
    <alternativeName>
        <fullName evidence="6">RNA-binding protein EloR</fullName>
    </alternativeName>
</protein>
<dbReference type="RefSeq" id="WP_158066879.1">
    <property type="nucleotide sequence ID" value="NZ_CP042829.1"/>
</dbReference>
<proteinExistence type="inferred from homology"/>
<feature type="region of interest" description="Disordered" evidence="7">
    <location>
        <begin position="54"/>
        <end position="113"/>
    </location>
</feature>
<reference evidence="9 10" key="1">
    <citation type="submission" date="2019-10" db="EMBL/GenBank/DDBJ databases">
        <title>Thermopilla bonchosmolovskayae gen. nov., sp. nov., a moderately thermophilic Chloroflexi bacterium from a Chukotka hot spring (Arctic, Russia), representing a novel classis Thermopillaia, which include previously uncultivated lineage OLB14.</title>
        <authorList>
            <person name="Kochetkova T.V."/>
            <person name="Zayulina K.S."/>
            <person name="Zhigarkov V.S."/>
            <person name="Minaev N.V."/>
            <person name="Novikov A."/>
            <person name="Toshchakov S.V."/>
            <person name="Elcheninov A.G."/>
            <person name="Kublanov I.V."/>
        </authorList>
    </citation>
    <scope>NUCLEOTIDE SEQUENCE [LARGE SCALE GENOMIC DNA]</scope>
    <source>
        <strain evidence="9 10">3753O</strain>
    </source>
</reference>
<evidence type="ECO:0000256" key="1">
    <source>
        <dbReference type="ARBA" id="ARBA00022490"/>
    </source>
</evidence>
<keyword evidence="1 6" id="KW-0963">Cytoplasm</keyword>
<dbReference type="SMART" id="SM01245">
    <property type="entry name" value="Jag_N"/>
    <property type="match status" value="1"/>
</dbReference>
<dbReference type="InterPro" id="IPR039247">
    <property type="entry name" value="KhpB"/>
</dbReference>
<evidence type="ECO:0000256" key="2">
    <source>
        <dbReference type="ARBA" id="ARBA00022884"/>
    </source>
</evidence>
<dbReference type="InterPro" id="IPR034079">
    <property type="entry name" value="R3H_KhpB"/>
</dbReference>
<dbReference type="InterPro" id="IPR036867">
    <property type="entry name" value="R3H_dom_sf"/>
</dbReference>
<evidence type="ECO:0000256" key="3">
    <source>
        <dbReference type="ARBA" id="ARBA00022960"/>
    </source>
</evidence>
<keyword evidence="5 6" id="KW-0961">Cell wall biogenesis/degradation</keyword>